<sequence length="278" mass="31966">MVMETYVALAYKHLAVDHYVFKLLEPVSGDVGFLNRSWGVEFLIRNADGAYNDFFKVFHVASNVSLTQRGLLDQILRAKENFLPEDWFWFDEGGYMRGGCGVKESTSFAFRDSSNKIFGVILEWTRSVVAWYWQEDDARLQSWWTAIWWKQMAVAHRELSKDSLSHLVATCIFNATHNHDQAHDRWLQEHHQELVWGGLRQTDGSRADPSFYLPSAQNQMQYSVAMMGLTNGNLESPLLSYRGMFDTRLGSALKSFEDGLVEIVMSTPYVNRIGSMTH</sequence>
<dbReference type="SUPFAM" id="SSF48484">
    <property type="entry name" value="Lipoxigenase"/>
    <property type="match status" value="1"/>
</dbReference>
<organism evidence="1">
    <name type="scientific">Zooxanthella nutricula</name>
    <dbReference type="NCBI Taxonomy" id="1333877"/>
    <lineage>
        <taxon>Eukaryota</taxon>
        <taxon>Sar</taxon>
        <taxon>Alveolata</taxon>
        <taxon>Dinophyceae</taxon>
        <taxon>Peridiniales</taxon>
        <taxon>Peridiniales incertae sedis</taxon>
        <taxon>Zooxanthella</taxon>
    </lineage>
</organism>
<dbReference type="EMBL" id="HBGW01042230">
    <property type="protein sequence ID" value="CAD9567349.1"/>
    <property type="molecule type" value="Transcribed_RNA"/>
</dbReference>
<gene>
    <name evidence="1" type="ORF">BRAN1462_LOCUS26689</name>
</gene>
<dbReference type="InterPro" id="IPR036226">
    <property type="entry name" value="LipOase_C_sf"/>
</dbReference>
<name>A0A7S2K5Z1_9DINO</name>
<dbReference type="AlphaFoldDB" id="A0A7S2K5Z1"/>
<dbReference type="Gene3D" id="1.20.245.10">
    <property type="entry name" value="Lipoxygenase-1, Domain 5"/>
    <property type="match status" value="1"/>
</dbReference>
<evidence type="ECO:0000313" key="1">
    <source>
        <dbReference type="EMBL" id="CAD9567349.1"/>
    </source>
</evidence>
<accession>A0A7S2K5Z1</accession>
<proteinExistence type="predicted"/>
<reference evidence="1" key="1">
    <citation type="submission" date="2021-01" db="EMBL/GenBank/DDBJ databases">
        <authorList>
            <person name="Corre E."/>
            <person name="Pelletier E."/>
            <person name="Niang G."/>
            <person name="Scheremetjew M."/>
            <person name="Finn R."/>
            <person name="Kale V."/>
            <person name="Holt S."/>
            <person name="Cochrane G."/>
            <person name="Meng A."/>
            <person name="Brown T."/>
            <person name="Cohen L."/>
        </authorList>
    </citation>
    <scope>NUCLEOTIDE SEQUENCE</scope>
    <source>
        <strain evidence="1">RCC3387</strain>
    </source>
</reference>
<protein>
    <submittedName>
        <fullName evidence="1">Uncharacterized protein</fullName>
    </submittedName>
</protein>